<feature type="region of interest" description="Disordered" evidence="1">
    <location>
        <begin position="391"/>
        <end position="416"/>
    </location>
</feature>
<dbReference type="AlphaFoldDB" id="A0A6P6SYL3"/>
<feature type="compositionally biased region" description="Basic and acidic residues" evidence="1">
    <location>
        <begin position="548"/>
        <end position="561"/>
    </location>
</feature>
<feature type="domain" description="Calmodulin-binding" evidence="2">
    <location>
        <begin position="664"/>
        <end position="778"/>
    </location>
</feature>
<organism evidence="3 4">
    <name type="scientific">Coffea arabica</name>
    <name type="common">Arabian coffee</name>
    <dbReference type="NCBI Taxonomy" id="13443"/>
    <lineage>
        <taxon>Eukaryota</taxon>
        <taxon>Viridiplantae</taxon>
        <taxon>Streptophyta</taxon>
        <taxon>Embryophyta</taxon>
        <taxon>Tracheophyta</taxon>
        <taxon>Spermatophyta</taxon>
        <taxon>Magnoliopsida</taxon>
        <taxon>eudicotyledons</taxon>
        <taxon>Gunneridae</taxon>
        <taxon>Pentapetalae</taxon>
        <taxon>asterids</taxon>
        <taxon>lamiids</taxon>
        <taxon>Gentianales</taxon>
        <taxon>Rubiaceae</taxon>
        <taxon>Ixoroideae</taxon>
        <taxon>Gardenieae complex</taxon>
        <taxon>Bertiereae - Coffeeae clade</taxon>
        <taxon>Coffeeae</taxon>
        <taxon>Coffea</taxon>
    </lineage>
</organism>
<feature type="compositionally biased region" description="Low complexity" evidence="1">
    <location>
        <begin position="39"/>
        <end position="48"/>
    </location>
</feature>
<dbReference type="PANTHER" id="PTHR33923:SF3">
    <property type="entry name" value="CALMODULIN BINDING PROTEIN PICBP"/>
    <property type="match status" value="1"/>
</dbReference>
<evidence type="ECO:0000256" key="1">
    <source>
        <dbReference type="SAM" id="MobiDB-lite"/>
    </source>
</evidence>
<feature type="compositionally biased region" description="Basic and acidic residues" evidence="1">
    <location>
        <begin position="668"/>
        <end position="684"/>
    </location>
</feature>
<gene>
    <name evidence="4" type="primary">LOC113695819</name>
</gene>
<feature type="region of interest" description="Disordered" evidence="1">
    <location>
        <begin position="463"/>
        <end position="513"/>
    </location>
</feature>
<feature type="compositionally biased region" description="Low complexity" evidence="1">
    <location>
        <begin position="150"/>
        <end position="161"/>
    </location>
</feature>
<dbReference type="SMART" id="SM01054">
    <property type="entry name" value="CaM_binding"/>
    <property type="match status" value="2"/>
</dbReference>
<feature type="compositionally biased region" description="Basic and acidic residues" evidence="1">
    <location>
        <begin position="335"/>
        <end position="345"/>
    </location>
</feature>
<feature type="compositionally biased region" description="Basic and acidic residues" evidence="1">
    <location>
        <begin position="637"/>
        <end position="647"/>
    </location>
</feature>
<accession>A0A6P6SYL3</accession>
<sequence length="1256" mass="139756">MAAEPTFSQNLDSRNRGGTEPKRKLWRKRSIRLARRSYLRQSSKSSRSQFEWLPVDESRGTSSRRQPSLVALSDSSPNYVKEGSEYDDVNSVVSSSCGCGWSDRVAYPSITMSDDAAVPRHQCSSEVSDASPLSLKATRYQASHHDSESSYDSSVHSKSPHYTPLKTNYSGQKSLQTLTMSSSKKAVKVLFKKSSFKSKRRTPPKHSHILEDLSVERATCSSTIKDSRFPEHVELEPGQTESERISFVKVCPYHHCSLNGHCHEPEPPIPKKPFLRRKSQSSIPQRSASPSTGKKGSGEKKKGAKKQPRAQFLKGANAAVEDSNLIETALSGTSHPEKGNQESLEKLQNSSTQEEDVPETYFELKEWSSGSYQERKEEDKWNNLALGVVSEEGHETTTSKGGREHNNVTLDGDNDNFTRTSLLKYTGMPHDQVSISGDCDSDSKSSENNASCNITRNLFSSKINEETSRNQEPTRVVVSKSAPAGDSEGKEQVSTIDSEPAVSSGVHKGQIGKGRKMSMWHLIHKHMVSGLDGDGGTRPLQGADEGRKIEEADKDTAKKSSDVGSDFSDSDVRTYNQDEENQDIEIRKLYAVKLVREAIEKILLPEVQDQLSENQSVTSDIVEDQELSERNQQGPDEGCHSRNHTDSENIPADRVPQDQVDDSTSQQEIKKSEANSGKKSDKKSPSNWSNLKKWILLQRFTKELEKVRKLNLRKPRQLQLETDSGAEKISLRRQTADDKKRTEEWMLDYALQQVVSQLAPTQKRKVSLLVKAFETVVPPQEERNVQARDDATSRRDGSGNSSDHVEHFETNNHQLPAVDAADISTDTYLKSDNLKSSSSNDAPLNESQRVINVEEFSSLKSEDFAGGFEFKIKNEKKDDLSGLAGERSHSIQSETCDVGRKSIATENILPASDEDTADSFRAPELENSTNTEPENVDSRGLHNYTTIRPNSLVVSKFPPLDSASNYTENEAGQSQLDKQNYLSMWHSVCQHVVSSVANKVGIELLGEEDEEAEDASKVSGIETPASRKGTPKGIHGMANEIDVASYHRAEFSRSQVLKLVKEAIQEILSPEIQDDSSDTHSVSSEIIPDKELSDKDSSEGAKQSSTGLTEQNAREIDRSEEGISLDGGKGSNNNANTEEDCRIAESLEKSKSDPPKAKNWSKLKKLILLKRSIKAMEKARNLKLKPPQQLPLPLPSDVEPEKVDLRHQMMDERRKAEQWMLDYAVQHIVTKLTPARKKRVAMLVEAFEAVVPLPDT</sequence>
<feature type="domain" description="Calmodulin-binding" evidence="2">
    <location>
        <begin position="1132"/>
        <end position="1252"/>
    </location>
</feature>
<reference evidence="3" key="1">
    <citation type="journal article" date="2025" name="Foods">
        <title>Unveiling the Microbial Signatures of Arabica Coffee Cherries: Insights into Ripeness Specific Diversity, Functional Traits, and Implications for Quality and Safety.</title>
        <authorList>
            <consortium name="RefSeq"/>
            <person name="Tenea G.N."/>
            <person name="Cifuentes V."/>
            <person name="Reyes P."/>
            <person name="Cevallos-Vallejos M."/>
        </authorList>
    </citation>
    <scope>NUCLEOTIDE SEQUENCE [LARGE SCALE GENOMIC DNA]</scope>
</reference>
<dbReference type="RefSeq" id="XP_027070781.1">
    <property type="nucleotide sequence ID" value="XM_027214980.2"/>
</dbReference>
<feature type="region of interest" description="Disordered" evidence="1">
    <location>
        <begin position="780"/>
        <end position="818"/>
    </location>
</feature>
<dbReference type="Proteomes" id="UP001652660">
    <property type="component" value="Chromosome 6e"/>
</dbReference>
<feature type="region of interest" description="Disordered" evidence="1">
    <location>
        <begin position="260"/>
        <end position="318"/>
    </location>
</feature>
<feature type="compositionally biased region" description="Polar residues" evidence="1">
    <location>
        <begin position="1100"/>
        <end position="1111"/>
    </location>
</feature>
<dbReference type="OrthoDB" id="1096728at2759"/>
<evidence type="ECO:0000259" key="2">
    <source>
        <dbReference type="SMART" id="SM01054"/>
    </source>
</evidence>
<evidence type="ECO:0000313" key="3">
    <source>
        <dbReference type="Proteomes" id="UP001652660"/>
    </source>
</evidence>
<feature type="region of interest" description="Disordered" evidence="1">
    <location>
        <begin position="1071"/>
        <end position="1137"/>
    </location>
</feature>
<feature type="region of interest" description="Disordered" evidence="1">
    <location>
        <begin position="1008"/>
        <end position="1034"/>
    </location>
</feature>
<name>A0A6P6SYL3_COFAR</name>
<dbReference type="InterPro" id="IPR044681">
    <property type="entry name" value="PICBP-like"/>
</dbReference>
<feature type="compositionally biased region" description="Basic and acidic residues" evidence="1">
    <location>
        <begin position="780"/>
        <end position="810"/>
    </location>
</feature>
<feature type="region of interest" description="Disordered" evidence="1">
    <location>
        <begin position="429"/>
        <end position="450"/>
    </location>
</feature>
<dbReference type="PANTHER" id="PTHR33923">
    <property type="entry name" value="CALMODULIN-BINDING PROTEIN-RELATED"/>
    <property type="match status" value="1"/>
</dbReference>
<dbReference type="GeneID" id="113695819"/>
<reference evidence="4" key="2">
    <citation type="submission" date="2025-08" db="UniProtKB">
        <authorList>
            <consortium name="RefSeq"/>
        </authorList>
    </citation>
    <scope>IDENTIFICATION</scope>
    <source>
        <tissue evidence="4">Leaves</tissue>
    </source>
</reference>
<protein>
    <recommendedName>
        <fullName evidence="2">Calmodulin-binding domain-containing protein</fullName>
    </recommendedName>
</protein>
<dbReference type="InterPro" id="IPR012417">
    <property type="entry name" value="CaM-bd_dom_pln"/>
</dbReference>
<feature type="compositionally biased region" description="Basic and acidic residues" evidence="1">
    <location>
        <begin position="1112"/>
        <end position="1121"/>
    </location>
</feature>
<feature type="compositionally biased region" description="Basic residues" evidence="1">
    <location>
        <begin position="24"/>
        <end position="38"/>
    </location>
</feature>
<feature type="region of interest" description="Disordered" evidence="1">
    <location>
        <begin position="548"/>
        <end position="576"/>
    </location>
</feature>
<feature type="region of interest" description="Disordered" evidence="1">
    <location>
        <begin position="612"/>
        <end position="686"/>
    </location>
</feature>
<feature type="region of interest" description="Disordered" evidence="1">
    <location>
        <begin position="138"/>
        <end position="169"/>
    </location>
</feature>
<feature type="region of interest" description="Disordered" evidence="1">
    <location>
        <begin position="330"/>
        <end position="358"/>
    </location>
</feature>
<feature type="compositionally biased region" description="Polar residues" evidence="1">
    <location>
        <begin position="280"/>
        <end position="292"/>
    </location>
</feature>
<keyword evidence="3" id="KW-1185">Reference proteome</keyword>
<proteinExistence type="predicted"/>
<feature type="compositionally biased region" description="Basic and acidic residues" evidence="1">
    <location>
        <begin position="1087"/>
        <end position="1099"/>
    </location>
</feature>
<feature type="region of interest" description="Disordered" evidence="1">
    <location>
        <begin position="905"/>
        <end position="942"/>
    </location>
</feature>
<evidence type="ECO:0000313" key="4">
    <source>
        <dbReference type="RefSeq" id="XP_027070781.1"/>
    </source>
</evidence>
<dbReference type="Pfam" id="PF07839">
    <property type="entry name" value="CaM_binding"/>
    <property type="match status" value="2"/>
</dbReference>
<feature type="region of interest" description="Disordered" evidence="1">
    <location>
        <begin position="1"/>
        <end position="85"/>
    </location>
</feature>
<dbReference type="GO" id="GO:0005516">
    <property type="term" value="F:calmodulin binding"/>
    <property type="evidence" value="ECO:0007669"/>
    <property type="project" value="InterPro"/>
</dbReference>
<feature type="compositionally biased region" description="Basic and acidic residues" evidence="1">
    <location>
        <begin position="391"/>
        <end position="406"/>
    </location>
</feature>
<feature type="compositionally biased region" description="Polar residues" evidence="1">
    <location>
        <begin position="1"/>
        <end position="12"/>
    </location>
</feature>
<feature type="compositionally biased region" description="Basic and acidic residues" evidence="1">
    <location>
        <begin position="13"/>
        <end position="23"/>
    </location>
</feature>